<dbReference type="Pfam" id="PF00106">
    <property type="entry name" value="adh_short"/>
    <property type="match status" value="1"/>
</dbReference>
<comment type="similarity">
    <text evidence="1 3">Belongs to the short-chain dehydrogenases/reductases (SDR) family.</text>
</comment>
<dbReference type="PANTHER" id="PTHR42901:SF1">
    <property type="entry name" value="ALCOHOL DEHYDROGENASE"/>
    <property type="match status" value="1"/>
</dbReference>
<keyword evidence="2 4" id="KW-0560">Oxidoreductase</keyword>
<dbReference type="Gene3D" id="3.40.50.720">
    <property type="entry name" value="NAD(P)-binding Rossmann-like Domain"/>
    <property type="match status" value="1"/>
</dbReference>
<evidence type="ECO:0000313" key="5">
    <source>
        <dbReference type="EMBL" id="STO69449.1"/>
    </source>
</evidence>
<proteinExistence type="inferred from homology"/>
<dbReference type="Proteomes" id="UP000254329">
    <property type="component" value="Unassembled WGS sequence"/>
</dbReference>
<dbReference type="InterPro" id="IPR036291">
    <property type="entry name" value="NAD(P)-bd_dom_sf"/>
</dbReference>
<dbReference type="InterPro" id="IPR002347">
    <property type="entry name" value="SDR_fam"/>
</dbReference>
<dbReference type="SUPFAM" id="SSF51735">
    <property type="entry name" value="NAD(P)-binding Rossmann-fold domains"/>
    <property type="match status" value="1"/>
</dbReference>
<dbReference type="RefSeq" id="WP_078217356.1">
    <property type="nucleotide sequence ID" value="NZ_MUXZ01000001.1"/>
</dbReference>
<reference evidence="6 7" key="1">
    <citation type="submission" date="2018-06" db="EMBL/GenBank/DDBJ databases">
        <authorList>
            <consortium name="Pathogen Informatics"/>
            <person name="Doyle S."/>
        </authorList>
    </citation>
    <scope>NUCLEOTIDE SEQUENCE [LARGE SCALE GENOMIC DNA]</scope>
    <source>
        <strain evidence="4 6">NCTC1659</strain>
        <strain evidence="5 7">NCTC8540</strain>
    </source>
</reference>
<organism evidence="4 6">
    <name type="scientific">Canicola haemoglobinophilus</name>
    <dbReference type="NCBI Taxonomy" id="733"/>
    <lineage>
        <taxon>Bacteria</taxon>
        <taxon>Pseudomonadati</taxon>
        <taxon>Pseudomonadota</taxon>
        <taxon>Gammaproteobacteria</taxon>
        <taxon>Pasteurellales</taxon>
        <taxon>Pasteurellaceae</taxon>
        <taxon>Canicola</taxon>
    </lineage>
</organism>
<keyword evidence="6" id="KW-1185">Reference proteome</keyword>
<dbReference type="CDD" id="cd05233">
    <property type="entry name" value="SDR_c"/>
    <property type="match status" value="1"/>
</dbReference>
<evidence type="ECO:0000313" key="4">
    <source>
        <dbReference type="EMBL" id="STO59346.1"/>
    </source>
</evidence>
<evidence type="ECO:0000313" key="7">
    <source>
        <dbReference type="Proteomes" id="UP000254496"/>
    </source>
</evidence>
<dbReference type="PRINTS" id="PR00080">
    <property type="entry name" value="SDRFAMILY"/>
</dbReference>
<dbReference type="EC" id="1.1.1.-" evidence="4"/>
<name>A0A1V4B460_9PAST</name>
<dbReference type="GO" id="GO:0016491">
    <property type="term" value="F:oxidoreductase activity"/>
    <property type="evidence" value="ECO:0007669"/>
    <property type="project" value="UniProtKB-KW"/>
</dbReference>
<gene>
    <name evidence="4" type="primary">dltE</name>
    <name evidence="4" type="ORF">NCTC1659_00595</name>
    <name evidence="5" type="ORF">NCTC8540_01982</name>
</gene>
<evidence type="ECO:0000313" key="6">
    <source>
        <dbReference type="Proteomes" id="UP000254329"/>
    </source>
</evidence>
<evidence type="ECO:0000256" key="2">
    <source>
        <dbReference type="ARBA" id="ARBA00023002"/>
    </source>
</evidence>
<dbReference type="STRING" id="733.B0186_00055"/>
<accession>A0A1V4B460</accession>
<dbReference type="OrthoDB" id="9810734at2"/>
<dbReference type="EMBL" id="UGHF01000001">
    <property type="protein sequence ID" value="STO59346.1"/>
    <property type="molecule type" value="Genomic_DNA"/>
</dbReference>
<dbReference type="PIRSF" id="PIRSF000126">
    <property type="entry name" value="11-beta-HSD1"/>
    <property type="match status" value="1"/>
</dbReference>
<evidence type="ECO:0000256" key="3">
    <source>
        <dbReference type="RuleBase" id="RU000363"/>
    </source>
</evidence>
<sequence>MQYTLITGASSGIGYEMAKHYAKQGEPLILVARREDILQELQQQYPHTKIEIIKMDLSMPENAKLIFKQTEEKALFVHRLINNAGFGEFGEFCHSDLEREIAMVNLNIQALMILTKCYLQPMKARNRGEILNVSSIAGFMPGPQMAVYYATKAFVTSFSKALSYELKDTNIRLSILAPGPTDTEFVKSANLANSNLFERLKAQTAKEVADYAIQHLGKKLVIIPKFFNKLLAFSAHLTPDWLLLKIVSYIQNKK</sequence>
<dbReference type="AlphaFoldDB" id="A0A1V4B460"/>
<protein>
    <submittedName>
        <fullName evidence="4">Short-chain dehydrogenase/reductase SDR</fullName>
        <ecNumber evidence="4">1.1.1.-</ecNumber>
    </submittedName>
</protein>
<dbReference type="PRINTS" id="PR00081">
    <property type="entry name" value="GDHRDH"/>
</dbReference>
<evidence type="ECO:0000256" key="1">
    <source>
        <dbReference type="ARBA" id="ARBA00006484"/>
    </source>
</evidence>
<dbReference type="Proteomes" id="UP000254496">
    <property type="component" value="Unassembled WGS sequence"/>
</dbReference>
<dbReference type="PANTHER" id="PTHR42901">
    <property type="entry name" value="ALCOHOL DEHYDROGENASE"/>
    <property type="match status" value="1"/>
</dbReference>
<dbReference type="EMBL" id="UGHJ01000001">
    <property type="protein sequence ID" value="STO69449.1"/>
    <property type="molecule type" value="Genomic_DNA"/>
</dbReference>